<accession>A0A974BGU5</accession>
<gene>
    <name evidence="3" type="ORF">HZF24_01715</name>
</gene>
<dbReference type="AlphaFoldDB" id="A0A974BGU5"/>
<dbReference type="EMBL" id="JACBNQ010000001">
    <property type="protein sequence ID" value="NYB72852.1"/>
    <property type="molecule type" value="Genomic_DNA"/>
</dbReference>
<dbReference type="PANTHER" id="PTHR46558">
    <property type="entry name" value="TRACRIPTIONAL REGULATORY PROTEIN-RELATED-RELATED"/>
    <property type="match status" value="1"/>
</dbReference>
<keyword evidence="1" id="KW-0238">DNA-binding</keyword>
<dbReference type="PANTHER" id="PTHR46558:SF11">
    <property type="entry name" value="HTH-TYPE TRANSCRIPTIONAL REGULATOR XRE"/>
    <property type="match status" value="1"/>
</dbReference>
<dbReference type="InterPro" id="IPR010982">
    <property type="entry name" value="Lambda_DNA-bd_dom_sf"/>
</dbReference>
<evidence type="ECO:0000256" key="1">
    <source>
        <dbReference type="ARBA" id="ARBA00023125"/>
    </source>
</evidence>
<dbReference type="RefSeq" id="WP_179236525.1">
    <property type="nucleotide sequence ID" value="NZ_JACBNQ010000001.1"/>
</dbReference>
<name>A0A974BGU5_SEDHY</name>
<dbReference type="Gene3D" id="1.10.260.40">
    <property type="entry name" value="lambda repressor-like DNA-binding domains"/>
    <property type="match status" value="1"/>
</dbReference>
<proteinExistence type="predicted"/>
<sequence>MENSMFKVGKNIKTLREQSGFTQSNLAKYLNVDQSLISKIEKNERSITSDMLDKLSALFGVATDSLNKESILENQISIALRASEINEGDLETIGAINRIALNLNFMTQLLGGREIDR</sequence>
<protein>
    <submittedName>
        <fullName evidence="3">Helix-turn-helix transcriptional regulator</fullName>
    </submittedName>
</protein>
<dbReference type="Proteomes" id="UP000611629">
    <property type="component" value="Unassembled WGS sequence"/>
</dbReference>
<evidence type="ECO:0000313" key="4">
    <source>
        <dbReference type="Proteomes" id="UP000611629"/>
    </source>
</evidence>
<dbReference type="SMART" id="SM00530">
    <property type="entry name" value="HTH_XRE"/>
    <property type="match status" value="1"/>
</dbReference>
<organism evidence="3 4">
    <name type="scientific">Sedimentibacter hydroxybenzoicus DSM 7310</name>
    <dbReference type="NCBI Taxonomy" id="1123245"/>
    <lineage>
        <taxon>Bacteria</taxon>
        <taxon>Bacillati</taxon>
        <taxon>Bacillota</taxon>
        <taxon>Tissierellia</taxon>
        <taxon>Sedimentibacter</taxon>
    </lineage>
</organism>
<reference evidence="3" key="1">
    <citation type="submission" date="2020-07" db="EMBL/GenBank/DDBJ databases">
        <title>Genomic analysis of a strain of Sedimentibacter Hydroxybenzoicus DSM7310.</title>
        <authorList>
            <person name="Ma S."/>
        </authorList>
    </citation>
    <scope>NUCLEOTIDE SEQUENCE</scope>
    <source>
        <strain evidence="3">DSM 7310</strain>
    </source>
</reference>
<dbReference type="GO" id="GO:0003677">
    <property type="term" value="F:DNA binding"/>
    <property type="evidence" value="ECO:0007669"/>
    <property type="project" value="UniProtKB-KW"/>
</dbReference>
<dbReference type="CDD" id="cd00093">
    <property type="entry name" value="HTH_XRE"/>
    <property type="match status" value="1"/>
</dbReference>
<dbReference type="PROSITE" id="PS50943">
    <property type="entry name" value="HTH_CROC1"/>
    <property type="match status" value="1"/>
</dbReference>
<feature type="domain" description="HTH cro/C1-type" evidence="2">
    <location>
        <begin position="12"/>
        <end position="66"/>
    </location>
</feature>
<keyword evidence="4" id="KW-1185">Reference proteome</keyword>
<dbReference type="InterPro" id="IPR001387">
    <property type="entry name" value="Cro/C1-type_HTH"/>
</dbReference>
<comment type="caution">
    <text evidence="3">The sequence shown here is derived from an EMBL/GenBank/DDBJ whole genome shotgun (WGS) entry which is preliminary data.</text>
</comment>
<dbReference type="Pfam" id="PF01381">
    <property type="entry name" value="HTH_3"/>
    <property type="match status" value="1"/>
</dbReference>
<evidence type="ECO:0000259" key="2">
    <source>
        <dbReference type="PROSITE" id="PS50943"/>
    </source>
</evidence>
<evidence type="ECO:0000313" key="3">
    <source>
        <dbReference type="EMBL" id="NYB72852.1"/>
    </source>
</evidence>
<dbReference type="SUPFAM" id="SSF47413">
    <property type="entry name" value="lambda repressor-like DNA-binding domains"/>
    <property type="match status" value="1"/>
</dbReference>